<dbReference type="PANTHER" id="PTHR30189">
    <property type="entry name" value="LPS-ASSEMBLY PROTEIN"/>
    <property type="match status" value="1"/>
</dbReference>
<sequence length="729" mass="81240" precursor="true">MRGALLLSTVLPWLTLGALALPDTGRAQGLTPVASASNASNAPAILVADQLFITPDRTLVAEGNVEAFQDGVRLRAQKITFDQTQGALQIEGPIRIDEGGDITILADAAELDRDLRNGLLTGARMVFQQQLQLASLQMTRVNGRYTQLYKTAVTSCHVCNDGRPPLWQIRAERITHDQQERQLYLENAQLRVLDTPIFYFPGIRLPDPTLERANGFLIPSIRTTSNLGTGVKVPYFLTIGPHRDLTLSPYLSSRTRTLDMRYRQAFRHGEIELNGAYTRDELYRDEDRGYVFAEGRFDLRNAYKLRFDLKTVSDDAYLVDYGLQDLDRLRSEVVISKVQRDSLFRASAISYKTLRDSENQDLIPASIGNIYYERRFFPSQIGGELRLSLETHGHNRTSDIEGDLTDPGGRDVGRATIDVDWRRSWRFNSGLVAEWSLGAAADTFAVYDDKVFANNTSRLSPRSALTFRLPMTRREQSGATQFLEPILQIGWTDKGDTAVPNDESNFVEFDRGNLLELSRFPATDAREDGIAVVYGLNWARYSPSGWQASATVGQVFRDADDGRFTKSSGLGGTSSDLLLAAQLKLNDDLAISTRGLLNGSLNFSKAEVRGDWMTERSRLTSTYMWLGTDPAEGRSEETSEIWFDGAYEVSPGWTASASLRYDISDARATRAGLGLVYSNECVTVDLSVNRRYTSTTSVEPTTDFGFTIALNGFSVDSGSKKYRRSCKNT</sequence>
<dbReference type="GO" id="GO:0009279">
    <property type="term" value="C:cell outer membrane"/>
    <property type="evidence" value="ECO:0007669"/>
    <property type="project" value="UniProtKB-SubCell"/>
</dbReference>
<comment type="caution">
    <text evidence="1">Lacks conserved residue(s) required for the propagation of feature annotation.</text>
</comment>
<feature type="signal peptide" evidence="1">
    <location>
        <begin position="1"/>
        <end position="20"/>
    </location>
</feature>
<dbReference type="InterPro" id="IPR050218">
    <property type="entry name" value="LptD"/>
</dbReference>
<dbReference type="Proteomes" id="UP000183859">
    <property type="component" value="Chromosome"/>
</dbReference>
<dbReference type="GO" id="GO:0015920">
    <property type="term" value="P:lipopolysaccharide transport"/>
    <property type="evidence" value="ECO:0007669"/>
    <property type="project" value="InterPro"/>
</dbReference>
<dbReference type="GO" id="GO:0043165">
    <property type="term" value="P:Gram-negative-bacterium-type cell outer membrane assembly"/>
    <property type="evidence" value="ECO:0007669"/>
    <property type="project" value="UniProtKB-UniRule"/>
</dbReference>
<gene>
    <name evidence="1" type="primary">lptD</name>
    <name evidence="3" type="ORF">PhaeoP97_01982</name>
</gene>
<dbReference type="OrthoDB" id="9760225at2"/>
<evidence type="ECO:0000259" key="2">
    <source>
        <dbReference type="Pfam" id="PF04453"/>
    </source>
</evidence>
<organism evidence="3 4">
    <name type="scientific">Phaeobacter porticola</name>
    <dbReference type="NCBI Taxonomy" id="1844006"/>
    <lineage>
        <taxon>Bacteria</taxon>
        <taxon>Pseudomonadati</taxon>
        <taxon>Pseudomonadota</taxon>
        <taxon>Alphaproteobacteria</taxon>
        <taxon>Rhodobacterales</taxon>
        <taxon>Roseobacteraceae</taxon>
        <taxon>Phaeobacter</taxon>
    </lineage>
</organism>
<keyword evidence="4" id="KW-1185">Reference proteome</keyword>
<evidence type="ECO:0000313" key="3">
    <source>
        <dbReference type="EMBL" id="APG47390.1"/>
    </source>
</evidence>
<feature type="domain" description="LptD C-terminal" evidence="2">
    <location>
        <begin position="287"/>
        <end position="653"/>
    </location>
</feature>
<dbReference type="RefSeq" id="WP_072504905.1">
    <property type="nucleotide sequence ID" value="NZ_CP016364.1"/>
</dbReference>
<keyword evidence="1" id="KW-0998">Cell outer membrane</keyword>
<comment type="similarity">
    <text evidence="1">Belongs to the LptD family.</text>
</comment>
<evidence type="ECO:0000313" key="4">
    <source>
        <dbReference type="Proteomes" id="UP000183859"/>
    </source>
</evidence>
<comment type="subunit">
    <text evidence="1">Component of the lipopolysaccharide transport and assembly complex.</text>
</comment>
<dbReference type="InterPro" id="IPR007543">
    <property type="entry name" value="LptD_C"/>
</dbReference>
<protein>
    <recommendedName>
        <fullName evidence="1">LPS-assembly protein LptD</fullName>
    </recommendedName>
</protein>
<feature type="chain" id="PRO_5013407548" description="LPS-assembly protein LptD" evidence="1">
    <location>
        <begin position="21"/>
        <end position="729"/>
    </location>
</feature>
<dbReference type="EMBL" id="CP016364">
    <property type="protein sequence ID" value="APG47390.1"/>
    <property type="molecule type" value="Genomic_DNA"/>
</dbReference>
<dbReference type="HAMAP" id="MF_01411">
    <property type="entry name" value="LPS_assembly_LptD"/>
    <property type="match status" value="1"/>
</dbReference>
<proteinExistence type="inferred from homology"/>
<dbReference type="Pfam" id="PF04453">
    <property type="entry name" value="LptD"/>
    <property type="match status" value="1"/>
</dbReference>
<accession>A0A1L3I5G5</accession>
<name>A0A1L3I5G5_9RHOB</name>
<dbReference type="Gene3D" id="2.60.450.10">
    <property type="entry name" value="Lipopolysaccharide (LPS) transport protein A like domain"/>
    <property type="match status" value="1"/>
</dbReference>
<dbReference type="PANTHER" id="PTHR30189:SF1">
    <property type="entry name" value="LPS-ASSEMBLY PROTEIN LPTD"/>
    <property type="match status" value="1"/>
</dbReference>
<keyword evidence="1" id="KW-0732">Signal</keyword>
<reference evidence="4" key="1">
    <citation type="submission" date="2016-07" db="EMBL/GenBank/DDBJ databases">
        <title>Phaeobacter portensis sp. nov., a tropodithietic acid producing bacterium isolated from a German harbor.</title>
        <authorList>
            <person name="Freese H.M."/>
            <person name="Bunk B."/>
            <person name="Breider S."/>
            <person name="Brinkhoff T."/>
        </authorList>
    </citation>
    <scope>NUCLEOTIDE SEQUENCE [LARGE SCALE GENOMIC DNA]</scope>
    <source>
        <strain evidence="4">P97</strain>
    </source>
</reference>
<dbReference type="KEGG" id="php:PhaeoP97_01982"/>
<dbReference type="STRING" id="1844006.PhaeoP97_01982"/>
<dbReference type="GO" id="GO:1990351">
    <property type="term" value="C:transporter complex"/>
    <property type="evidence" value="ECO:0007669"/>
    <property type="project" value="TreeGrafter"/>
</dbReference>
<comment type="function">
    <text evidence="1">Involved in the assembly of lipopolysaccharide (LPS) at the surface of the outer membrane.</text>
</comment>
<keyword evidence="1" id="KW-0472">Membrane</keyword>
<comment type="subcellular location">
    <subcellularLocation>
        <location evidence="1">Cell outer membrane</location>
    </subcellularLocation>
</comment>
<evidence type="ECO:0000256" key="1">
    <source>
        <dbReference type="HAMAP-Rule" id="MF_01411"/>
    </source>
</evidence>
<dbReference type="AlphaFoldDB" id="A0A1L3I5G5"/>
<dbReference type="InterPro" id="IPR020889">
    <property type="entry name" value="LipoPS_assembly_LptD"/>
</dbReference>